<feature type="region of interest" description="Disordered" evidence="1">
    <location>
        <begin position="43"/>
        <end position="65"/>
    </location>
</feature>
<dbReference type="EMBL" id="SPSG01000154">
    <property type="protein sequence ID" value="TFV52918.1"/>
    <property type="molecule type" value="Genomic_DNA"/>
</dbReference>
<accession>A0A9X8VM03</accession>
<organism evidence="2">
    <name type="scientific">Serratia marcescens</name>
    <dbReference type="NCBI Taxonomy" id="615"/>
    <lineage>
        <taxon>Bacteria</taxon>
        <taxon>Pseudomonadati</taxon>
        <taxon>Pseudomonadota</taxon>
        <taxon>Gammaproteobacteria</taxon>
        <taxon>Enterobacterales</taxon>
        <taxon>Yersiniaceae</taxon>
        <taxon>Serratia</taxon>
    </lineage>
</organism>
<gene>
    <name evidence="2" type="ORF">E0L31_01425</name>
</gene>
<reference evidence="2" key="1">
    <citation type="submission" date="2019-03" db="EMBL/GenBank/DDBJ databases">
        <title>Serratia marcescens strain N2 draft genome.</title>
        <authorList>
            <person name="Yassin A."/>
            <person name="El-Kenawy N."/>
            <person name="Youssef N.H."/>
        </authorList>
    </citation>
    <scope>NUCLEOTIDE SEQUENCE [LARGE SCALE GENOMIC DNA]</scope>
    <source>
        <strain evidence="2">N2</strain>
    </source>
</reference>
<dbReference type="AlphaFoldDB" id="A0A9X8VM03"/>
<evidence type="ECO:0000313" key="2">
    <source>
        <dbReference type="EMBL" id="TFV52918.1"/>
    </source>
</evidence>
<comment type="caution">
    <text evidence="2">The sequence shown here is derived from an EMBL/GenBank/DDBJ whole genome shotgun (WGS) entry which is preliminary data.</text>
</comment>
<proteinExistence type="predicted"/>
<dbReference type="RefSeq" id="WP_212562193.1">
    <property type="nucleotide sequence ID" value="NZ_SPSG02000001.1"/>
</dbReference>
<sequence length="65" mass="7479">MSTRLKSSAIVAAVEEIARQQGHNVNGQDRLLIRTRVSATLAAKERHRRRMNAPAYKWKKPTPRR</sequence>
<evidence type="ECO:0000256" key="1">
    <source>
        <dbReference type="SAM" id="MobiDB-lite"/>
    </source>
</evidence>
<feature type="compositionally biased region" description="Basic residues" evidence="1">
    <location>
        <begin position="45"/>
        <end position="65"/>
    </location>
</feature>
<protein>
    <submittedName>
        <fullName evidence="2">Uncharacterized protein</fullName>
    </submittedName>
</protein>
<name>A0A9X8VM03_SERMA</name>